<dbReference type="Proteomes" id="UP000000483">
    <property type="component" value="Chromosome"/>
</dbReference>
<dbReference type="AlphaFoldDB" id="F2NFK0"/>
<name>F2NFK0_DESAR</name>
<dbReference type="PANTHER" id="PTHR30473">
    <property type="entry name" value="PROTEIN PHOH"/>
    <property type="match status" value="1"/>
</dbReference>
<dbReference type="OrthoDB" id="9805148at2"/>
<reference evidence="9" key="2">
    <citation type="submission" date="2011-03" db="EMBL/GenBank/DDBJ databases">
        <title>The complete genome of Desulfobacca acetoxidans DSM 11109.</title>
        <authorList>
            <consortium name="US DOE Joint Genome Institute (JGI-PGF)"/>
            <person name="Lucas S."/>
            <person name="Copeland A."/>
            <person name="Lapidus A."/>
            <person name="Bruce D."/>
            <person name="Goodwin L."/>
            <person name="Pitluck S."/>
            <person name="Peters L."/>
            <person name="Kyrpides N."/>
            <person name="Mavromatis K."/>
            <person name="Ivanova N."/>
            <person name="Ovchinnikova G."/>
            <person name="Teshima H."/>
            <person name="Detter J.C."/>
            <person name="Han C."/>
            <person name="Land M."/>
            <person name="Hauser L."/>
            <person name="Markowitz V."/>
            <person name="Cheng J.-F."/>
            <person name="Hugenholtz P."/>
            <person name="Woyke T."/>
            <person name="Wu D."/>
            <person name="Spring S."/>
            <person name="Schueler E."/>
            <person name="Brambilla E."/>
            <person name="Klenk H.-P."/>
            <person name="Eisen J.A."/>
        </authorList>
    </citation>
    <scope>NUCLEOTIDE SEQUENCE [LARGE SCALE GENOMIC DNA]</scope>
    <source>
        <strain evidence="9">ATCC 700848 / DSM 11109 / ASRB2</strain>
    </source>
</reference>
<evidence type="ECO:0000313" key="8">
    <source>
        <dbReference type="EMBL" id="AEB10119.1"/>
    </source>
</evidence>
<dbReference type="Gene3D" id="3.40.50.300">
    <property type="entry name" value="P-loop containing nucleotide triphosphate hydrolases"/>
    <property type="match status" value="1"/>
</dbReference>
<comment type="subcellular location">
    <subcellularLocation>
        <location evidence="1">Cytoplasm</location>
    </subcellularLocation>
</comment>
<dbReference type="RefSeq" id="WP_013707228.1">
    <property type="nucleotide sequence ID" value="NC_015388.1"/>
</dbReference>
<proteinExistence type="inferred from homology"/>
<keyword evidence="9" id="KW-1185">Reference proteome</keyword>
<evidence type="ECO:0000256" key="6">
    <source>
        <dbReference type="ARBA" id="ARBA00039970"/>
    </source>
</evidence>
<feature type="domain" description="PhoH-like protein" evidence="7">
    <location>
        <begin position="119"/>
        <end position="322"/>
    </location>
</feature>
<gene>
    <name evidence="8" type="ordered locus">Desac_2295</name>
</gene>
<dbReference type="EMBL" id="CP002629">
    <property type="protein sequence ID" value="AEB10119.1"/>
    <property type="molecule type" value="Genomic_DNA"/>
</dbReference>
<evidence type="ECO:0000259" key="7">
    <source>
        <dbReference type="Pfam" id="PF02562"/>
    </source>
</evidence>
<sequence>MRKGLLAASGGANRKLAFADNQLVQILFGQQCQHLRIIDRLLHIKTNVRGNEVILEGAEPAVELAGRTLEELYGLIQAGYPITGQDVQYALRILKENQEADLKSIFLDTVYITALKRRITPKSLNQKRYLQAIRTYDMVFGIGPAGTGKTYLAMAMAVAALVNNDCNRIVLTRPAVEAGEKLGFLPGDLFEKVNPYLRPLYDALHDMMDFDKASQLMQRGVIEVAPLAFMRGRTLNNAFVILDEAQNTTSEQMMMFLTRLGFGSRAVITGDITQVDLPAGASSGLKEAITILQNIDGIDFVYFNKNDVVRHPLVQDIILAYENFQSQKHRPVARETAALRYDDVHDRKEKQP</sequence>
<dbReference type="FunFam" id="3.40.50.300:FF:000013">
    <property type="entry name" value="PhoH family ATPase"/>
    <property type="match status" value="1"/>
</dbReference>
<dbReference type="InterPro" id="IPR051451">
    <property type="entry name" value="PhoH2-like"/>
</dbReference>
<accession>F2NFK0</accession>
<comment type="similarity">
    <text evidence="2">Belongs to the PhoH family.</text>
</comment>
<evidence type="ECO:0000256" key="2">
    <source>
        <dbReference type="ARBA" id="ARBA00010393"/>
    </source>
</evidence>
<dbReference type="Pfam" id="PF02562">
    <property type="entry name" value="PhoH"/>
    <property type="match status" value="1"/>
</dbReference>
<evidence type="ECO:0000256" key="3">
    <source>
        <dbReference type="ARBA" id="ARBA00022490"/>
    </source>
</evidence>
<keyword evidence="4" id="KW-0547">Nucleotide-binding</keyword>
<dbReference type="GO" id="GO:0005524">
    <property type="term" value="F:ATP binding"/>
    <property type="evidence" value="ECO:0007669"/>
    <property type="project" value="UniProtKB-KW"/>
</dbReference>
<dbReference type="HOGENOM" id="CLU_051654_0_0_7"/>
<dbReference type="GO" id="GO:0005829">
    <property type="term" value="C:cytosol"/>
    <property type="evidence" value="ECO:0007669"/>
    <property type="project" value="TreeGrafter"/>
</dbReference>
<dbReference type="SUPFAM" id="SSF52540">
    <property type="entry name" value="P-loop containing nucleoside triphosphate hydrolases"/>
    <property type="match status" value="1"/>
</dbReference>
<evidence type="ECO:0000313" key="9">
    <source>
        <dbReference type="Proteomes" id="UP000000483"/>
    </source>
</evidence>
<reference evidence="8 9" key="1">
    <citation type="journal article" date="2011" name="Stand. Genomic Sci.">
        <title>Complete genome sequence of the acetate-degrading sulfate reducer Desulfobacca acetoxidans type strain (ASRB2).</title>
        <authorList>
            <person name="Goker M."/>
            <person name="Teshima H."/>
            <person name="Lapidus A."/>
            <person name="Nolan M."/>
            <person name="Lucas S."/>
            <person name="Hammon N."/>
            <person name="Deshpande S."/>
            <person name="Cheng J.F."/>
            <person name="Tapia R."/>
            <person name="Han C."/>
            <person name="Goodwin L."/>
            <person name="Pitluck S."/>
            <person name="Huntemann M."/>
            <person name="Liolios K."/>
            <person name="Ivanova N."/>
            <person name="Pagani I."/>
            <person name="Mavromatis K."/>
            <person name="Ovchinikova G."/>
            <person name="Pati A."/>
            <person name="Chen A."/>
            <person name="Palaniappan K."/>
            <person name="Land M."/>
            <person name="Hauser L."/>
            <person name="Brambilla E.M."/>
            <person name="Rohde M."/>
            <person name="Spring S."/>
            <person name="Detter J.C."/>
            <person name="Woyke T."/>
            <person name="Bristow J."/>
            <person name="Eisen J.A."/>
            <person name="Markowitz V."/>
            <person name="Hugenholtz P."/>
            <person name="Kyrpides N.C."/>
            <person name="Klenk H.P."/>
        </authorList>
    </citation>
    <scope>NUCLEOTIDE SEQUENCE [LARGE SCALE GENOMIC DNA]</scope>
    <source>
        <strain evidence="9">ATCC 700848 / DSM 11109 / ASRB2</strain>
    </source>
</reference>
<dbReference type="InterPro" id="IPR027417">
    <property type="entry name" value="P-loop_NTPase"/>
</dbReference>
<dbReference type="PANTHER" id="PTHR30473:SF1">
    <property type="entry name" value="PHOH-LIKE PROTEIN"/>
    <property type="match status" value="1"/>
</dbReference>
<protein>
    <recommendedName>
        <fullName evidence="6">PhoH-like protein</fullName>
    </recommendedName>
</protein>
<dbReference type="STRING" id="880072.Desac_2295"/>
<evidence type="ECO:0000256" key="4">
    <source>
        <dbReference type="ARBA" id="ARBA00022741"/>
    </source>
</evidence>
<keyword evidence="3" id="KW-0963">Cytoplasm</keyword>
<dbReference type="InterPro" id="IPR003714">
    <property type="entry name" value="PhoH"/>
</dbReference>
<dbReference type="eggNOG" id="COG1702">
    <property type="taxonomic scope" value="Bacteria"/>
</dbReference>
<organism evidence="8 9">
    <name type="scientific">Desulfobacca acetoxidans (strain ATCC 700848 / DSM 11109 / ASRB2)</name>
    <dbReference type="NCBI Taxonomy" id="880072"/>
    <lineage>
        <taxon>Bacteria</taxon>
        <taxon>Pseudomonadati</taxon>
        <taxon>Thermodesulfobacteriota</taxon>
        <taxon>Desulfobaccia</taxon>
        <taxon>Desulfobaccales</taxon>
        <taxon>Desulfobaccaceae</taxon>
        <taxon>Desulfobacca</taxon>
    </lineage>
</organism>
<evidence type="ECO:0000256" key="5">
    <source>
        <dbReference type="ARBA" id="ARBA00022840"/>
    </source>
</evidence>
<evidence type="ECO:0000256" key="1">
    <source>
        <dbReference type="ARBA" id="ARBA00004496"/>
    </source>
</evidence>
<keyword evidence="5" id="KW-0067">ATP-binding</keyword>
<dbReference type="KEGG" id="dao:Desac_2295"/>